<evidence type="ECO:0000313" key="3">
    <source>
        <dbReference type="Proteomes" id="UP001066276"/>
    </source>
</evidence>
<comment type="caution">
    <text evidence="2">The sequence shown here is derived from an EMBL/GenBank/DDBJ whole genome shotgun (WGS) entry which is preliminary data.</text>
</comment>
<keyword evidence="3" id="KW-1185">Reference proteome</keyword>
<organism evidence="2 3">
    <name type="scientific">Pleurodeles waltl</name>
    <name type="common">Iberian ribbed newt</name>
    <dbReference type="NCBI Taxonomy" id="8319"/>
    <lineage>
        <taxon>Eukaryota</taxon>
        <taxon>Metazoa</taxon>
        <taxon>Chordata</taxon>
        <taxon>Craniata</taxon>
        <taxon>Vertebrata</taxon>
        <taxon>Euteleostomi</taxon>
        <taxon>Amphibia</taxon>
        <taxon>Batrachia</taxon>
        <taxon>Caudata</taxon>
        <taxon>Salamandroidea</taxon>
        <taxon>Salamandridae</taxon>
        <taxon>Pleurodelinae</taxon>
        <taxon>Pleurodeles</taxon>
    </lineage>
</organism>
<name>A0AAV7VM31_PLEWA</name>
<proteinExistence type="predicted"/>
<accession>A0AAV7VM31</accession>
<reference evidence="2" key="1">
    <citation type="journal article" date="2022" name="bioRxiv">
        <title>Sequencing and chromosome-scale assembly of the giantPleurodeles waltlgenome.</title>
        <authorList>
            <person name="Brown T."/>
            <person name="Elewa A."/>
            <person name="Iarovenko S."/>
            <person name="Subramanian E."/>
            <person name="Araus A.J."/>
            <person name="Petzold A."/>
            <person name="Susuki M."/>
            <person name="Suzuki K.-i.T."/>
            <person name="Hayashi T."/>
            <person name="Toyoda A."/>
            <person name="Oliveira C."/>
            <person name="Osipova E."/>
            <person name="Leigh N.D."/>
            <person name="Simon A."/>
            <person name="Yun M.H."/>
        </authorList>
    </citation>
    <scope>NUCLEOTIDE SEQUENCE</scope>
    <source>
        <strain evidence="2">20211129_DDA</strain>
        <tissue evidence="2">Liver</tissue>
    </source>
</reference>
<dbReference type="EMBL" id="JANPWB010000003">
    <property type="protein sequence ID" value="KAJ1202684.1"/>
    <property type="molecule type" value="Genomic_DNA"/>
</dbReference>
<sequence>MLPFALHYAYTRHNGGHSDPGGRREAPAWREPPNDRTAVKRPRRPFWLSRWAGGRPPEGRPPAQRETPFNNEAGSEWSRRSCRRGTGAVAPVAIFSVCFADTENLYGALLGAPSTPVPAIMLLAVKTARNRVAGRGSESPWRRRIPWARGKPAGNRRLPFSDRGFTAAVRMAQEAPPACWRCFRGRWPWRSMTARVRMTPNVCKGGIPLLGGAKKWCKEI</sequence>
<gene>
    <name evidence="2" type="ORF">NDU88_006481</name>
</gene>
<evidence type="ECO:0000313" key="2">
    <source>
        <dbReference type="EMBL" id="KAJ1202684.1"/>
    </source>
</evidence>
<dbReference type="AlphaFoldDB" id="A0AAV7VM31"/>
<feature type="region of interest" description="Disordered" evidence="1">
    <location>
        <begin position="12"/>
        <end position="75"/>
    </location>
</feature>
<evidence type="ECO:0000256" key="1">
    <source>
        <dbReference type="SAM" id="MobiDB-lite"/>
    </source>
</evidence>
<protein>
    <submittedName>
        <fullName evidence="2">Uncharacterized protein</fullName>
    </submittedName>
</protein>
<dbReference type="Proteomes" id="UP001066276">
    <property type="component" value="Chromosome 2_1"/>
</dbReference>
<feature type="compositionally biased region" description="Basic and acidic residues" evidence="1">
    <location>
        <begin position="20"/>
        <end position="38"/>
    </location>
</feature>